<organism evidence="3 4">
    <name type="scientific">Alkaliphilus peptidifermentans DSM 18978</name>
    <dbReference type="NCBI Taxonomy" id="1120976"/>
    <lineage>
        <taxon>Bacteria</taxon>
        <taxon>Bacillati</taxon>
        <taxon>Bacillota</taxon>
        <taxon>Clostridia</taxon>
        <taxon>Peptostreptococcales</taxon>
        <taxon>Natronincolaceae</taxon>
        <taxon>Alkaliphilus</taxon>
    </lineage>
</organism>
<accession>A0A1G5LFE5</accession>
<protein>
    <submittedName>
        <fullName evidence="3">NUDIX domain-containing protein</fullName>
    </submittedName>
</protein>
<dbReference type="STRING" id="1120976.SAMN03080606_04376"/>
<dbReference type="Proteomes" id="UP000198636">
    <property type="component" value="Unassembled WGS sequence"/>
</dbReference>
<dbReference type="InterPro" id="IPR000086">
    <property type="entry name" value="NUDIX_hydrolase_dom"/>
</dbReference>
<dbReference type="AlphaFoldDB" id="A0A1G5LFE5"/>
<sequence length="191" mass="21930">MDFIKKINEFIPNNNQESQDKKVILDYIKQFSHNILSRNNEIAHITSSGFIMNYSLDRVLMVHHNIRNSWAWTGGHADGDANLLQVAIKEAREETGVNNVIPLSENILSIDILPVFGHMRKDKYVNAHLHLSVAYVLIASDKETLVINKDENSGVSWFTIDEFTDAHFDKYDAYLYGKLIKRANEINVRIT</sequence>
<dbReference type="EMBL" id="FMUS01000062">
    <property type="protein sequence ID" value="SCZ11645.1"/>
    <property type="molecule type" value="Genomic_DNA"/>
</dbReference>
<dbReference type="Pfam" id="PF00293">
    <property type="entry name" value="NUDIX"/>
    <property type="match status" value="1"/>
</dbReference>
<dbReference type="InterPro" id="IPR015797">
    <property type="entry name" value="NUDIX_hydrolase-like_dom_sf"/>
</dbReference>
<feature type="domain" description="Nudix hydrolase" evidence="2">
    <location>
        <begin position="42"/>
        <end position="181"/>
    </location>
</feature>
<gene>
    <name evidence="3" type="ORF">SAMN03080606_04376</name>
</gene>
<evidence type="ECO:0000313" key="3">
    <source>
        <dbReference type="EMBL" id="SCZ11645.1"/>
    </source>
</evidence>
<dbReference type="CDD" id="cd03674">
    <property type="entry name" value="NUDIX_Hydrolase"/>
    <property type="match status" value="1"/>
</dbReference>
<proteinExistence type="inferred from homology"/>
<reference evidence="3 4" key="1">
    <citation type="submission" date="2016-10" db="EMBL/GenBank/DDBJ databases">
        <authorList>
            <person name="de Groot N.N."/>
        </authorList>
    </citation>
    <scope>NUCLEOTIDE SEQUENCE [LARGE SCALE GENOMIC DNA]</scope>
    <source>
        <strain evidence="3 4">DSM 18978</strain>
    </source>
</reference>
<dbReference type="PROSITE" id="PS51462">
    <property type="entry name" value="NUDIX"/>
    <property type="match status" value="1"/>
</dbReference>
<keyword evidence="4" id="KW-1185">Reference proteome</keyword>
<dbReference type="PANTHER" id="PTHR43736:SF1">
    <property type="entry name" value="DIHYDRONEOPTERIN TRIPHOSPHATE DIPHOSPHATASE"/>
    <property type="match status" value="1"/>
</dbReference>
<evidence type="ECO:0000256" key="1">
    <source>
        <dbReference type="ARBA" id="ARBA00005582"/>
    </source>
</evidence>
<name>A0A1G5LFE5_9FIRM</name>
<dbReference type="OrthoDB" id="9787880at2"/>
<evidence type="ECO:0000259" key="2">
    <source>
        <dbReference type="PROSITE" id="PS51462"/>
    </source>
</evidence>
<comment type="similarity">
    <text evidence="1">Belongs to the Nudix hydrolase family.</text>
</comment>
<dbReference type="PANTHER" id="PTHR43736">
    <property type="entry name" value="ADP-RIBOSE PYROPHOSPHATASE"/>
    <property type="match status" value="1"/>
</dbReference>
<dbReference type="SUPFAM" id="SSF55811">
    <property type="entry name" value="Nudix"/>
    <property type="match status" value="1"/>
</dbReference>
<dbReference type="RefSeq" id="WP_091547742.1">
    <property type="nucleotide sequence ID" value="NZ_FMUS01000062.1"/>
</dbReference>
<dbReference type="Gene3D" id="3.90.79.10">
    <property type="entry name" value="Nucleoside Triphosphate Pyrophosphohydrolase"/>
    <property type="match status" value="1"/>
</dbReference>
<evidence type="ECO:0000313" key="4">
    <source>
        <dbReference type="Proteomes" id="UP000198636"/>
    </source>
</evidence>